<dbReference type="RefSeq" id="WP_109399548.1">
    <property type="nucleotide sequence ID" value="NZ_CAXOSF010000050.1"/>
</dbReference>
<dbReference type="EMBL" id="JAEKCB010000001">
    <property type="protein sequence ID" value="MBJ2116147.1"/>
    <property type="molecule type" value="Genomic_DNA"/>
</dbReference>
<protein>
    <recommendedName>
        <fullName evidence="2">Rap1a immunity protein domain-containing protein</fullName>
    </recommendedName>
</protein>
<evidence type="ECO:0000313" key="4">
    <source>
        <dbReference type="Proteomes" id="UP000619976"/>
    </source>
</evidence>
<accession>A0ABS0VYM4</accession>
<evidence type="ECO:0000313" key="3">
    <source>
        <dbReference type="EMBL" id="MBJ2116147.1"/>
    </source>
</evidence>
<reference evidence="3 4" key="1">
    <citation type="submission" date="2020-12" db="EMBL/GenBank/DDBJ databases">
        <title>Enhanced detection system for hospital associated transmission using whole genome sequencing surveillance.</title>
        <authorList>
            <person name="Harrison L.H."/>
            <person name="Van Tyne D."/>
            <person name="Marsh J.W."/>
            <person name="Griffith M.P."/>
            <person name="Snyder D.J."/>
            <person name="Cooper V.S."/>
            <person name="Mustapha M."/>
        </authorList>
    </citation>
    <scope>NUCLEOTIDE SEQUENCE [LARGE SCALE GENOMIC DNA]</scope>
    <source>
        <strain evidence="3 4">PR00195</strain>
    </source>
</reference>
<keyword evidence="1" id="KW-0732">Signal</keyword>
<dbReference type="Gene3D" id="1.10.890.40">
    <property type="match status" value="1"/>
</dbReference>
<keyword evidence="4" id="KW-1185">Reference proteome</keyword>
<evidence type="ECO:0000259" key="2">
    <source>
        <dbReference type="Pfam" id="PF18602"/>
    </source>
</evidence>
<feature type="signal peptide" evidence="1">
    <location>
        <begin position="1"/>
        <end position="18"/>
    </location>
</feature>
<dbReference type="Pfam" id="PF18602">
    <property type="entry name" value="Rap1a"/>
    <property type="match status" value="1"/>
</dbReference>
<dbReference type="Proteomes" id="UP000619976">
    <property type="component" value="Unassembled WGS sequence"/>
</dbReference>
<feature type="chain" id="PRO_5047485936" description="Rap1a immunity protein domain-containing protein" evidence="1">
    <location>
        <begin position="19"/>
        <end position="115"/>
    </location>
</feature>
<comment type="caution">
    <text evidence="3">The sequence shown here is derived from an EMBL/GenBank/DDBJ whole genome shotgun (WGS) entry which is preliminary data.</text>
</comment>
<gene>
    <name evidence="3" type="ORF">JFQ69_00455</name>
</gene>
<name>A0ABS0VYM4_9GAMM</name>
<organism evidence="3 4">
    <name type="scientific">Proteus penneri</name>
    <dbReference type="NCBI Taxonomy" id="102862"/>
    <lineage>
        <taxon>Bacteria</taxon>
        <taxon>Pseudomonadati</taxon>
        <taxon>Pseudomonadota</taxon>
        <taxon>Gammaproteobacteria</taxon>
        <taxon>Enterobacterales</taxon>
        <taxon>Morganellaceae</taxon>
        <taxon>Proteus</taxon>
    </lineage>
</organism>
<evidence type="ECO:0000256" key="1">
    <source>
        <dbReference type="SAM" id="SignalP"/>
    </source>
</evidence>
<sequence length="115" mass="12445">MKKIIFLILLTISPSVFSSAYTAGEIKRFAIASNKAYTKGELSSKELMEASIFQGYVAGIYDSGEGIYYCPPIDATLITLNKGVIRYILNNKVPDSSSGMSLVVKSLMSAFPCGK</sequence>
<feature type="domain" description="Rap1a immunity protein" evidence="2">
    <location>
        <begin position="40"/>
        <end position="113"/>
    </location>
</feature>
<proteinExistence type="predicted"/>
<dbReference type="InterPro" id="IPR041238">
    <property type="entry name" value="Rap1a"/>
</dbReference>